<keyword evidence="4 6" id="KW-0975">Bacterial flagellum</keyword>
<dbReference type="EMBL" id="QFXC01000007">
    <property type="protein sequence ID" value="RDH84715.1"/>
    <property type="molecule type" value="Genomic_DNA"/>
</dbReference>
<dbReference type="PANTHER" id="PTHR30435">
    <property type="entry name" value="FLAGELLAR PROTEIN"/>
    <property type="match status" value="1"/>
</dbReference>
<gene>
    <name evidence="8" type="primary">flgB</name>
    <name evidence="8" type="ORF">DIZ80_04405</name>
</gene>
<keyword evidence="9" id="KW-1185">Reference proteome</keyword>
<keyword evidence="8" id="KW-0282">Flagellum</keyword>
<reference evidence="8 9" key="1">
    <citation type="journal article" date="2018" name="ISME J.">
        <title>Endosymbiont genomes yield clues of tubeworm success.</title>
        <authorList>
            <person name="Li Y."/>
            <person name="Liles M.R."/>
            <person name="Halanych K.M."/>
        </authorList>
    </citation>
    <scope>NUCLEOTIDE SEQUENCE [LARGE SCALE GENOMIC DNA]</scope>
    <source>
        <strain evidence="8">A1464</strain>
    </source>
</reference>
<protein>
    <recommendedName>
        <fullName evidence="3 6">Flagellar basal body rod protein FlgB</fullName>
    </recommendedName>
</protein>
<keyword evidence="8" id="KW-0969">Cilium</keyword>
<dbReference type="PANTHER" id="PTHR30435:SF12">
    <property type="entry name" value="FLAGELLAR BASAL BODY ROD PROTEIN FLGB"/>
    <property type="match status" value="1"/>
</dbReference>
<organism evidence="8 9">
    <name type="scientific">endosymbiont of Galathealinum brachiosum</name>
    <dbReference type="NCBI Taxonomy" id="2200906"/>
    <lineage>
        <taxon>Bacteria</taxon>
        <taxon>Pseudomonadati</taxon>
        <taxon>Pseudomonadota</taxon>
        <taxon>Gammaproteobacteria</taxon>
        <taxon>sulfur-oxidizing symbionts</taxon>
    </lineage>
</organism>
<comment type="similarity">
    <text evidence="2 6">Belongs to the flagella basal body rod proteins family.</text>
</comment>
<evidence type="ECO:0000259" key="7">
    <source>
        <dbReference type="Pfam" id="PF00460"/>
    </source>
</evidence>
<dbReference type="NCBIfam" id="TIGR01396">
    <property type="entry name" value="FlgB"/>
    <property type="match status" value="1"/>
</dbReference>
<feature type="domain" description="Flagellar basal body rod protein N-terminal" evidence="7">
    <location>
        <begin position="26"/>
        <end position="39"/>
    </location>
</feature>
<evidence type="ECO:0000256" key="2">
    <source>
        <dbReference type="ARBA" id="ARBA00009677"/>
    </source>
</evidence>
<dbReference type="InterPro" id="IPR006300">
    <property type="entry name" value="FlgB"/>
</dbReference>
<comment type="subcellular location">
    <subcellularLocation>
        <location evidence="1 6">Bacterial flagellum basal body</location>
    </subcellularLocation>
</comment>
<evidence type="ECO:0000256" key="1">
    <source>
        <dbReference type="ARBA" id="ARBA00004117"/>
    </source>
</evidence>
<dbReference type="GO" id="GO:0071978">
    <property type="term" value="P:bacterial-type flagellum-dependent swarming motility"/>
    <property type="evidence" value="ECO:0007669"/>
    <property type="project" value="TreeGrafter"/>
</dbReference>
<dbReference type="GO" id="GO:0030694">
    <property type="term" value="C:bacterial-type flagellum basal body, rod"/>
    <property type="evidence" value="ECO:0007669"/>
    <property type="project" value="InterPro"/>
</dbReference>
<name>A0A370DIG8_9GAMM</name>
<keyword evidence="8" id="KW-0966">Cell projection</keyword>
<evidence type="ECO:0000313" key="9">
    <source>
        <dbReference type="Proteomes" id="UP000254266"/>
    </source>
</evidence>
<evidence type="ECO:0000313" key="8">
    <source>
        <dbReference type="EMBL" id="RDH84715.1"/>
    </source>
</evidence>
<dbReference type="Pfam" id="PF00460">
    <property type="entry name" value="Flg_bb_rod"/>
    <property type="match status" value="1"/>
</dbReference>
<dbReference type="PIRSF" id="PIRSF002889">
    <property type="entry name" value="Rod_FlgB"/>
    <property type="match status" value="1"/>
</dbReference>
<evidence type="ECO:0000256" key="6">
    <source>
        <dbReference type="PIRNR" id="PIRNR002889"/>
    </source>
</evidence>
<proteinExistence type="inferred from homology"/>
<evidence type="ECO:0000256" key="3">
    <source>
        <dbReference type="ARBA" id="ARBA00014376"/>
    </source>
</evidence>
<sequence length="131" mass="14674">MPVNIDKVLGVHDDALLLFERRNQLLAENLANADTPGYKARDIDFDQILQSTQSQNGAMLKTTHQGHINTQQDKFSGDIQFRDVEQSSADGNTVDTQKEKAAFAENAVRYQTTLMFLTRKISGLKTAFRGE</sequence>
<dbReference type="Proteomes" id="UP000254266">
    <property type="component" value="Unassembled WGS sequence"/>
</dbReference>
<comment type="caution">
    <text evidence="8">The sequence shown here is derived from an EMBL/GenBank/DDBJ whole genome shotgun (WGS) entry which is preliminary data.</text>
</comment>
<dbReference type="InterPro" id="IPR001444">
    <property type="entry name" value="Flag_bb_rod_N"/>
</dbReference>
<comment type="function">
    <text evidence="5 6">Structural component of flagellum, the bacterial motility apparatus. Part of the rod structure of flagellar basal body.</text>
</comment>
<evidence type="ECO:0000256" key="4">
    <source>
        <dbReference type="ARBA" id="ARBA00023143"/>
    </source>
</evidence>
<accession>A0A370DIG8</accession>
<evidence type="ECO:0000256" key="5">
    <source>
        <dbReference type="ARBA" id="ARBA00024934"/>
    </source>
</evidence>
<comment type="subunit">
    <text evidence="6">The basal body constitutes a major portion of the flagellar organelle and consists of a number of rings mounted on a central rod.</text>
</comment>
<dbReference type="AlphaFoldDB" id="A0A370DIG8"/>